<dbReference type="Proteomes" id="UP000287865">
    <property type="component" value="Unassembled WGS sequence"/>
</dbReference>
<dbReference type="OrthoDB" id="9788334at2"/>
<evidence type="ECO:0000313" key="10">
    <source>
        <dbReference type="Proteomes" id="UP000249203"/>
    </source>
</evidence>
<evidence type="ECO:0000313" key="8">
    <source>
        <dbReference type="EMBL" id="RAK00716.1"/>
    </source>
</evidence>
<evidence type="ECO:0000256" key="5">
    <source>
        <dbReference type="ARBA" id="ARBA00024934"/>
    </source>
</evidence>
<comment type="similarity">
    <text evidence="2 6">Belongs to the flagella basal body rod proteins family.</text>
</comment>
<dbReference type="AlphaFoldDB" id="A0A327X2U6"/>
<dbReference type="EMBL" id="QLMD01000002">
    <property type="protein sequence ID" value="RAK00716.1"/>
    <property type="molecule type" value="Genomic_DNA"/>
</dbReference>
<feature type="domain" description="Flagellar basal body rod protein N-terminal" evidence="7">
    <location>
        <begin position="14"/>
        <end position="39"/>
    </location>
</feature>
<dbReference type="EMBL" id="PIPK01000003">
    <property type="protein sequence ID" value="RUO27285.1"/>
    <property type="molecule type" value="Genomic_DNA"/>
</dbReference>
<dbReference type="InterPro" id="IPR006300">
    <property type="entry name" value="FlgB"/>
</dbReference>
<reference evidence="9 11" key="1">
    <citation type="journal article" date="2018" name="Front. Microbiol.">
        <title>Genome-Based Analysis Reveals the Taxonomy and Diversity of the Family Idiomarinaceae.</title>
        <authorList>
            <person name="Liu Y."/>
            <person name="Lai Q."/>
            <person name="Shao Z."/>
        </authorList>
    </citation>
    <scope>NUCLEOTIDE SEQUENCE [LARGE SCALE GENOMIC DNA]</scope>
    <source>
        <strain evidence="9 11">CF12-14</strain>
    </source>
</reference>
<comment type="subcellular location">
    <subcellularLocation>
        <location evidence="1 6">Bacterial flagellum basal body</location>
    </subcellularLocation>
</comment>
<dbReference type="PANTHER" id="PTHR30435:SF12">
    <property type="entry name" value="FLAGELLAR BASAL BODY ROD PROTEIN FLGB"/>
    <property type="match status" value="1"/>
</dbReference>
<dbReference type="Proteomes" id="UP000249203">
    <property type="component" value="Unassembled WGS sequence"/>
</dbReference>
<gene>
    <name evidence="9" type="primary">flgB</name>
    <name evidence="8" type="ORF">B0I24_102141</name>
    <name evidence="9" type="ORF">CWE07_04875</name>
</gene>
<comment type="caution">
    <text evidence="8">The sequence shown here is derived from an EMBL/GenBank/DDBJ whole genome shotgun (WGS) entry which is preliminary data.</text>
</comment>
<dbReference type="RefSeq" id="WP_111568503.1">
    <property type="nucleotide sequence ID" value="NZ_PIPK01000003.1"/>
</dbReference>
<keyword evidence="8" id="KW-0282">Flagellum</keyword>
<dbReference type="GO" id="GO:0071978">
    <property type="term" value="P:bacterial-type flagellum-dependent swarming motility"/>
    <property type="evidence" value="ECO:0007669"/>
    <property type="project" value="TreeGrafter"/>
</dbReference>
<dbReference type="InterPro" id="IPR019776">
    <property type="entry name" value="Flagellar_basal_body_rod_CS"/>
</dbReference>
<keyword evidence="4 6" id="KW-0975">Bacterial flagellum</keyword>
<keyword evidence="8" id="KW-0969">Cilium</keyword>
<evidence type="ECO:0000313" key="9">
    <source>
        <dbReference type="EMBL" id="RUO27285.1"/>
    </source>
</evidence>
<name>A0A327X2U6_9GAMM</name>
<sequence>MAISIDKGLGIHPQALLAREARASVIASNLANADTPGYKAKDINFQDALNAVSKRSGYSLSRTHSKHFELNLEARPRELFRSPHQPDTGDGNTVEVEVERNLYMRNAMEYQASLRFLTDRIQGMQKALSGGR</sequence>
<evidence type="ECO:0000256" key="2">
    <source>
        <dbReference type="ARBA" id="ARBA00009677"/>
    </source>
</evidence>
<keyword evidence="8" id="KW-0966">Cell projection</keyword>
<evidence type="ECO:0000256" key="3">
    <source>
        <dbReference type="ARBA" id="ARBA00014376"/>
    </source>
</evidence>
<proteinExistence type="inferred from homology"/>
<dbReference type="PANTHER" id="PTHR30435">
    <property type="entry name" value="FLAGELLAR PROTEIN"/>
    <property type="match status" value="1"/>
</dbReference>
<comment type="function">
    <text evidence="5 6">Structural component of flagellum, the bacterial motility apparatus. Part of the rod structure of flagellar basal body.</text>
</comment>
<dbReference type="PROSITE" id="PS00588">
    <property type="entry name" value="FLAGELLA_BB_ROD"/>
    <property type="match status" value="1"/>
</dbReference>
<dbReference type="NCBIfam" id="TIGR01396">
    <property type="entry name" value="FlgB"/>
    <property type="match status" value="1"/>
</dbReference>
<evidence type="ECO:0000256" key="6">
    <source>
        <dbReference type="PIRNR" id="PIRNR002889"/>
    </source>
</evidence>
<evidence type="ECO:0000313" key="11">
    <source>
        <dbReference type="Proteomes" id="UP000287865"/>
    </source>
</evidence>
<reference evidence="8 10" key="2">
    <citation type="submission" date="2018-06" db="EMBL/GenBank/DDBJ databases">
        <title>Genomic Encyclopedia of Type Strains, Phase III (KMG-III): the genomes of soil and plant-associated and newly described type strains.</title>
        <authorList>
            <person name="Whitman W."/>
        </authorList>
    </citation>
    <scope>NUCLEOTIDE SEQUENCE [LARGE SCALE GENOMIC DNA]</scope>
    <source>
        <strain evidence="8 10">CGMCC 1.15366</strain>
    </source>
</reference>
<dbReference type="PIRSF" id="PIRSF002889">
    <property type="entry name" value="Rod_FlgB"/>
    <property type="match status" value="1"/>
</dbReference>
<dbReference type="GO" id="GO:0030694">
    <property type="term" value="C:bacterial-type flagellum basal body, rod"/>
    <property type="evidence" value="ECO:0007669"/>
    <property type="project" value="InterPro"/>
</dbReference>
<evidence type="ECO:0000256" key="1">
    <source>
        <dbReference type="ARBA" id="ARBA00004117"/>
    </source>
</evidence>
<dbReference type="InterPro" id="IPR001444">
    <property type="entry name" value="Flag_bb_rod_N"/>
</dbReference>
<dbReference type="Pfam" id="PF00460">
    <property type="entry name" value="Flg_bb_rod"/>
    <property type="match status" value="1"/>
</dbReference>
<evidence type="ECO:0000256" key="4">
    <source>
        <dbReference type="ARBA" id="ARBA00023143"/>
    </source>
</evidence>
<protein>
    <recommendedName>
        <fullName evidence="3 6">Flagellar basal body rod protein FlgB</fullName>
    </recommendedName>
</protein>
<organism evidence="8 10">
    <name type="scientific">Aliidiomarina maris</name>
    <dbReference type="NCBI Taxonomy" id="531312"/>
    <lineage>
        <taxon>Bacteria</taxon>
        <taxon>Pseudomonadati</taxon>
        <taxon>Pseudomonadota</taxon>
        <taxon>Gammaproteobacteria</taxon>
        <taxon>Alteromonadales</taxon>
        <taxon>Idiomarinaceae</taxon>
        <taxon>Aliidiomarina</taxon>
    </lineage>
</organism>
<comment type="subunit">
    <text evidence="6">The basal body constitutes a major portion of the flagellar organelle and consists of a number of rings mounted on a central rod.</text>
</comment>
<evidence type="ECO:0000259" key="7">
    <source>
        <dbReference type="Pfam" id="PF00460"/>
    </source>
</evidence>
<keyword evidence="11" id="KW-1185">Reference proteome</keyword>
<accession>A0A327X2U6</accession>